<comment type="subcellular location">
    <subcellularLocation>
        <location evidence="1">Cell membrane</location>
        <topology evidence="1">Multi-pass membrane protein</topology>
    </subcellularLocation>
</comment>
<dbReference type="PANTHER" id="PTHR39087">
    <property type="entry name" value="UPF0104 MEMBRANE PROTEIN MJ1595"/>
    <property type="match status" value="1"/>
</dbReference>
<feature type="transmembrane region" description="Helical" evidence="6">
    <location>
        <begin position="128"/>
        <end position="152"/>
    </location>
</feature>
<sequence>MGNGAMTRKKILTYGTLVIGFGAAAYLLYHTFREYSVSDIVESVRAIPTFNLLMALLFAFGSYLCLSGFDWAGVRYVRNDLAYPKIGLASFIALSIGQSVGLSGLSSGALRYRYYAHWGLSTEDVAKIVLLSGVTVGIGMAMLSGIVMVLNPKDAASVLGLSEGVIIAIGFACLAATAAYMVLAVFVRTPLKIRSWTFEMPTLKIAAAQVVIGTINFALVSACLREVMAASADVSYLKAATAFVLANLAILITHAPGGLGVLEATVRHVMGDQASIGSLVAFRVIYFFIPFFIGLPLSLIVEAVFRARKAKRSSAEGLQMREPASV</sequence>
<feature type="transmembrane region" description="Helical" evidence="6">
    <location>
        <begin position="12"/>
        <end position="32"/>
    </location>
</feature>
<evidence type="ECO:0000256" key="2">
    <source>
        <dbReference type="ARBA" id="ARBA00022475"/>
    </source>
</evidence>
<keyword evidence="3 6" id="KW-0812">Transmembrane</keyword>
<evidence type="ECO:0000313" key="8">
    <source>
        <dbReference type="Proteomes" id="UP000046176"/>
    </source>
</evidence>
<name>A0A0T7FUS5_NEOGA</name>
<evidence type="ECO:0000256" key="5">
    <source>
        <dbReference type="ARBA" id="ARBA00023136"/>
    </source>
</evidence>
<feature type="transmembrane region" description="Helical" evidence="6">
    <location>
        <begin position="52"/>
        <end position="74"/>
    </location>
</feature>
<feature type="transmembrane region" description="Helical" evidence="6">
    <location>
        <begin position="236"/>
        <end position="256"/>
    </location>
</feature>
<keyword evidence="5 6" id="KW-0472">Membrane</keyword>
<dbReference type="GO" id="GO:0005886">
    <property type="term" value="C:plasma membrane"/>
    <property type="evidence" value="ECO:0007669"/>
    <property type="project" value="UniProtKB-SubCell"/>
</dbReference>
<keyword evidence="4 6" id="KW-1133">Transmembrane helix</keyword>
<organism evidence="7 8">
    <name type="scientific">Neorhizobium galegae bv. officinalis</name>
    <dbReference type="NCBI Taxonomy" id="323656"/>
    <lineage>
        <taxon>Bacteria</taxon>
        <taxon>Pseudomonadati</taxon>
        <taxon>Pseudomonadota</taxon>
        <taxon>Alphaproteobacteria</taxon>
        <taxon>Hyphomicrobiales</taxon>
        <taxon>Rhizobiaceae</taxon>
        <taxon>Rhizobium/Agrobacterium group</taxon>
        <taxon>Neorhizobium</taxon>
    </lineage>
</organism>
<feature type="transmembrane region" description="Helical" evidence="6">
    <location>
        <begin position="164"/>
        <end position="186"/>
    </location>
</feature>
<evidence type="ECO:0000256" key="1">
    <source>
        <dbReference type="ARBA" id="ARBA00004651"/>
    </source>
</evidence>
<gene>
    <name evidence="7" type="ORF">NGAL_HAMBI1145_45340</name>
</gene>
<dbReference type="Pfam" id="PF03706">
    <property type="entry name" value="LPG_synthase_TM"/>
    <property type="match status" value="1"/>
</dbReference>
<evidence type="ECO:0000256" key="4">
    <source>
        <dbReference type="ARBA" id="ARBA00022989"/>
    </source>
</evidence>
<accession>A0A0T7FUS5</accession>
<feature type="transmembrane region" description="Helical" evidence="6">
    <location>
        <begin position="276"/>
        <end position="305"/>
    </location>
</feature>
<evidence type="ECO:0000256" key="6">
    <source>
        <dbReference type="SAM" id="Phobius"/>
    </source>
</evidence>
<dbReference type="Proteomes" id="UP000046176">
    <property type="component" value="Unassembled WGS sequence"/>
</dbReference>
<dbReference type="EMBL" id="CCRH01000014">
    <property type="protein sequence ID" value="CDZ38757.1"/>
    <property type="molecule type" value="Genomic_DNA"/>
</dbReference>
<feature type="transmembrane region" description="Helical" evidence="6">
    <location>
        <begin position="86"/>
        <end position="108"/>
    </location>
</feature>
<keyword evidence="2" id="KW-1003">Cell membrane</keyword>
<evidence type="ECO:0000256" key="3">
    <source>
        <dbReference type="ARBA" id="ARBA00022692"/>
    </source>
</evidence>
<dbReference type="PANTHER" id="PTHR39087:SF2">
    <property type="entry name" value="UPF0104 MEMBRANE PROTEIN MJ1595"/>
    <property type="match status" value="1"/>
</dbReference>
<protein>
    <submittedName>
        <fullName evidence="7">Low PH-induced protein A</fullName>
    </submittedName>
</protein>
<dbReference type="InterPro" id="IPR022791">
    <property type="entry name" value="L-PG_synthase/AglD"/>
</dbReference>
<dbReference type="AlphaFoldDB" id="A0A0T7FUS5"/>
<proteinExistence type="predicted"/>
<evidence type="ECO:0000313" key="7">
    <source>
        <dbReference type="EMBL" id="CDZ38757.1"/>
    </source>
</evidence>
<reference evidence="7 8" key="1">
    <citation type="submission" date="2014-08" db="EMBL/GenBank/DDBJ databases">
        <authorList>
            <person name="Chen Y.-H."/>
        </authorList>
    </citation>
    <scope>NUCLEOTIDE SEQUENCE [LARGE SCALE GENOMIC DNA]</scope>
</reference>